<name>A0A9J6PC33_9PROT</name>
<dbReference type="AlphaFoldDB" id="A0A9J6PC33"/>
<dbReference type="InterPro" id="IPR005135">
    <property type="entry name" value="Endo/exonuclease/phosphatase"/>
</dbReference>
<dbReference type="SUPFAM" id="SSF56219">
    <property type="entry name" value="DNase I-like"/>
    <property type="match status" value="1"/>
</dbReference>
<dbReference type="InterPro" id="IPR036691">
    <property type="entry name" value="Endo/exonu/phosph_ase_sf"/>
</dbReference>
<comment type="caution">
    <text evidence="2">The sequence shown here is derived from an EMBL/GenBank/DDBJ whole genome shotgun (WGS) entry which is preliminary data.</text>
</comment>
<evidence type="ECO:0000313" key="2">
    <source>
        <dbReference type="EMBL" id="MCP1337756.1"/>
    </source>
</evidence>
<sequence length="331" mass="35744">MGAGTVRIATFNVENLGAKRAAGPPLGERIAALRPQIVRLDADILCLQEVNGTKPPGGGPRVLHALDAVLEGTAYEGFHRISTLSPSGSDHGVADVHNLVQLSRFPVEDWRQLHHGIVAPPRHRLVTADPPEAEPRPLRWERPALQAALSLPDGRRLHVLNLHLRAPLAAAVPGGREAPFAWARTDRWAEGYWMAAVQRAGQALEARLAVDRILDEDHDALVAVCGDLNAEMHEDAVRILCAGEEDTGNARLAARALIPLAREVAEERRFSVRHAGRPLLLDHILASRPLAAAVEAVEIHNHALGDELVGALSIHGGRESHHAPVVAAFRL</sequence>
<dbReference type="Gene3D" id="3.60.10.10">
    <property type="entry name" value="Endonuclease/exonuclease/phosphatase"/>
    <property type="match status" value="1"/>
</dbReference>
<reference evidence="2" key="1">
    <citation type="submission" date="2022-06" db="EMBL/GenBank/DDBJ databases">
        <title>Isolation and Genomics of Futiania mangrovii gen. nov., sp. nov., a Rare and Metabolically-versatile member in the Class Alphaproteobacteria.</title>
        <authorList>
            <person name="Liu L."/>
            <person name="Huang W.-C."/>
            <person name="Pan J."/>
            <person name="Li J."/>
            <person name="Huang Y."/>
            <person name="Du H."/>
            <person name="Liu Y."/>
            <person name="Li M."/>
        </authorList>
    </citation>
    <scope>NUCLEOTIDE SEQUENCE</scope>
    <source>
        <strain evidence="2">FT118</strain>
    </source>
</reference>
<dbReference type="Proteomes" id="UP001055804">
    <property type="component" value="Unassembled WGS sequence"/>
</dbReference>
<dbReference type="Pfam" id="PF03372">
    <property type="entry name" value="Exo_endo_phos"/>
    <property type="match status" value="1"/>
</dbReference>
<gene>
    <name evidence="2" type="ORF">NJQ99_15140</name>
</gene>
<protein>
    <submittedName>
        <fullName evidence="2">Endonuclease/exonuclease/phosphatase family protein</fullName>
    </submittedName>
</protein>
<evidence type="ECO:0000259" key="1">
    <source>
        <dbReference type="Pfam" id="PF03372"/>
    </source>
</evidence>
<dbReference type="RefSeq" id="WP_269333720.1">
    <property type="nucleotide sequence ID" value="NZ_JAMZFT010000004.1"/>
</dbReference>
<dbReference type="PANTHER" id="PTHR42834">
    <property type="entry name" value="ENDONUCLEASE/EXONUCLEASE/PHOSPHATASE FAMILY PROTEIN (AFU_ORTHOLOGUE AFUA_3G09210)"/>
    <property type="match status" value="1"/>
</dbReference>
<keyword evidence="2" id="KW-0378">Hydrolase</keyword>
<dbReference type="EMBL" id="JAMZFT010000004">
    <property type="protein sequence ID" value="MCP1337756.1"/>
    <property type="molecule type" value="Genomic_DNA"/>
</dbReference>
<keyword evidence="2" id="KW-0540">Nuclease</keyword>
<accession>A0A9J6PC33</accession>
<keyword evidence="3" id="KW-1185">Reference proteome</keyword>
<proteinExistence type="predicted"/>
<organism evidence="2 3">
    <name type="scientific">Futiania mangrovi</name>
    <dbReference type="NCBI Taxonomy" id="2959716"/>
    <lineage>
        <taxon>Bacteria</taxon>
        <taxon>Pseudomonadati</taxon>
        <taxon>Pseudomonadota</taxon>
        <taxon>Alphaproteobacteria</taxon>
        <taxon>Futianiales</taxon>
        <taxon>Futianiaceae</taxon>
        <taxon>Futiania</taxon>
    </lineage>
</organism>
<dbReference type="GO" id="GO:0004519">
    <property type="term" value="F:endonuclease activity"/>
    <property type="evidence" value="ECO:0007669"/>
    <property type="project" value="UniProtKB-KW"/>
</dbReference>
<keyword evidence="2" id="KW-0255">Endonuclease</keyword>
<dbReference type="PANTHER" id="PTHR42834:SF1">
    <property type="entry name" value="ENDONUCLEASE_EXONUCLEASE_PHOSPHATASE FAMILY PROTEIN (AFU_ORTHOLOGUE AFUA_3G09210)"/>
    <property type="match status" value="1"/>
</dbReference>
<evidence type="ECO:0000313" key="3">
    <source>
        <dbReference type="Proteomes" id="UP001055804"/>
    </source>
</evidence>
<feature type="domain" description="Endonuclease/exonuclease/phosphatase" evidence="1">
    <location>
        <begin position="9"/>
        <end position="302"/>
    </location>
</feature>